<evidence type="ECO:0000313" key="8">
    <source>
        <dbReference type="Proteomes" id="UP000050961"/>
    </source>
</evidence>
<feature type="transmembrane region" description="Helical" evidence="6">
    <location>
        <begin position="87"/>
        <end position="119"/>
    </location>
</feature>
<comment type="caution">
    <text evidence="7">The sequence shown here is derived from an EMBL/GenBank/DDBJ whole genome shotgun (WGS) entry which is preliminary data.</text>
</comment>
<dbReference type="GO" id="GO:0005886">
    <property type="term" value="C:plasma membrane"/>
    <property type="evidence" value="ECO:0007669"/>
    <property type="project" value="UniProtKB-SubCell"/>
</dbReference>
<proteinExistence type="predicted"/>
<feature type="transmembrane region" description="Helical" evidence="6">
    <location>
        <begin position="192"/>
        <end position="209"/>
    </location>
</feature>
<feature type="transmembrane region" description="Helical" evidence="6">
    <location>
        <begin position="125"/>
        <end position="145"/>
    </location>
</feature>
<name>A0A023CYY7_9LACO</name>
<feature type="transmembrane region" description="Helical" evidence="6">
    <location>
        <begin position="152"/>
        <end position="172"/>
    </location>
</feature>
<feature type="transmembrane region" description="Helical" evidence="6">
    <location>
        <begin position="43"/>
        <end position="63"/>
    </location>
</feature>
<sequence>MDKNKTLMERSLKTKDLVIYGLVFMIPIAPLAIYGTLLKPSSGMVALCYLIGMAAMSFTGLSYRKMAEKFPYAGSAYVYIQKGANPFWGFVAGWAILLDYFLLPATVLIIGSSFAHFLLPAIPKYAWIILFILFSTIINIVGVNIMSKLSWILFGLQITVLFIFILCTIRLLLTNTINWNVVAFYNPQDFHWSGIFQATGIVILSYLGFDAIGTLAEEAIEPRKSVGKAIILSILIIGFLFVVTTFFAGLAYPNYKQLNSDDAFLKIIEFIGGYKLTVITVITIVLSFAVATCQASQAAVARILYAMGRDEVLPKKLAYLDPKLKTPVISLIIVALVVTPLAIVCSLEYISLMVSFGALVSFLLLNATVIWNSFITSTEQRSASNIIQNFLFPLIGICINFWILINLKSTAHIVGLSWLAIGLIYVFFLTKGFKNAIPEFELK</sequence>
<accession>A0A023CYY7</accession>
<gene>
    <name evidence="7" type="ORF">FD15_GL000183</name>
</gene>
<dbReference type="GO" id="GO:0022857">
    <property type="term" value="F:transmembrane transporter activity"/>
    <property type="evidence" value="ECO:0007669"/>
    <property type="project" value="InterPro"/>
</dbReference>
<keyword evidence="4 6" id="KW-1133">Transmembrane helix</keyword>
<dbReference type="InterPro" id="IPR050367">
    <property type="entry name" value="APC_superfamily"/>
</dbReference>
<dbReference type="OrthoDB" id="9762947at2"/>
<dbReference type="PANTHER" id="PTHR42770">
    <property type="entry name" value="AMINO ACID TRANSPORTER-RELATED"/>
    <property type="match status" value="1"/>
</dbReference>
<keyword evidence="3 6" id="KW-0812">Transmembrane</keyword>
<evidence type="ECO:0000256" key="1">
    <source>
        <dbReference type="ARBA" id="ARBA00004651"/>
    </source>
</evidence>
<keyword evidence="5 6" id="KW-0472">Membrane</keyword>
<reference evidence="7 8" key="1">
    <citation type="journal article" date="2015" name="Genome Announc.">
        <title>Expanding the biotechnology potential of lactobacilli through comparative genomics of 213 strains and associated genera.</title>
        <authorList>
            <person name="Sun Z."/>
            <person name="Harris H.M."/>
            <person name="McCann A."/>
            <person name="Guo C."/>
            <person name="Argimon S."/>
            <person name="Zhang W."/>
            <person name="Yang X."/>
            <person name="Jeffery I.B."/>
            <person name="Cooney J.C."/>
            <person name="Kagawa T.F."/>
            <person name="Liu W."/>
            <person name="Song Y."/>
            <person name="Salvetti E."/>
            <person name="Wrobel A."/>
            <person name="Rasinkangas P."/>
            <person name="Parkhill J."/>
            <person name="Rea M.C."/>
            <person name="O'Sullivan O."/>
            <person name="Ritari J."/>
            <person name="Douillard F.P."/>
            <person name="Paul Ross R."/>
            <person name="Yang R."/>
            <person name="Briner A.E."/>
            <person name="Felis G.E."/>
            <person name="de Vos W.M."/>
            <person name="Barrangou R."/>
            <person name="Klaenhammer T.R."/>
            <person name="Caufield P.W."/>
            <person name="Cui Y."/>
            <person name="Zhang H."/>
            <person name="O'Toole P.W."/>
        </authorList>
    </citation>
    <scope>NUCLEOTIDE SEQUENCE [LARGE SCALE GENOMIC DNA]</scope>
    <source>
        <strain evidence="7 8">DSM 21376</strain>
    </source>
</reference>
<evidence type="ECO:0000313" key="7">
    <source>
        <dbReference type="EMBL" id="KRN06635.1"/>
    </source>
</evidence>
<feature type="transmembrane region" description="Helical" evidence="6">
    <location>
        <begin position="17"/>
        <end position="37"/>
    </location>
</feature>
<feature type="transmembrane region" description="Helical" evidence="6">
    <location>
        <begin position="386"/>
        <end position="405"/>
    </location>
</feature>
<evidence type="ECO:0000256" key="3">
    <source>
        <dbReference type="ARBA" id="ARBA00022692"/>
    </source>
</evidence>
<dbReference type="AlphaFoldDB" id="A0A023CYY7"/>
<dbReference type="Proteomes" id="UP000050961">
    <property type="component" value="Unassembled WGS sequence"/>
</dbReference>
<dbReference type="eggNOG" id="COG0531">
    <property type="taxonomic scope" value="Bacteria"/>
</dbReference>
<evidence type="ECO:0000256" key="2">
    <source>
        <dbReference type="ARBA" id="ARBA00022475"/>
    </source>
</evidence>
<feature type="transmembrane region" description="Helical" evidence="6">
    <location>
        <begin position="272"/>
        <end position="305"/>
    </location>
</feature>
<dbReference type="Pfam" id="PF13520">
    <property type="entry name" value="AA_permease_2"/>
    <property type="match status" value="1"/>
</dbReference>
<dbReference type="PANTHER" id="PTHR42770:SF16">
    <property type="entry name" value="AMINO ACID PERMEASE"/>
    <property type="match status" value="1"/>
</dbReference>
<dbReference type="Gene3D" id="1.20.1740.10">
    <property type="entry name" value="Amino acid/polyamine transporter I"/>
    <property type="match status" value="1"/>
</dbReference>
<dbReference type="InterPro" id="IPR002293">
    <property type="entry name" value="AA/rel_permease1"/>
</dbReference>
<dbReference type="RefSeq" id="WP_034989572.1">
    <property type="nucleotide sequence ID" value="NZ_AYZF01000008.1"/>
</dbReference>
<organism evidence="7 8">
    <name type="scientific">Liquorilactobacillus sucicola DSM 21376 = JCM 15457</name>
    <dbReference type="NCBI Taxonomy" id="1423806"/>
    <lineage>
        <taxon>Bacteria</taxon>
        <taxon>Bacillati</taxon>
        <taxon>Bacillota</taxon>
        <taxon>Bacilli</taxon>
        <taxon>Lactobacillales</taxon>
        <taxon>Lactobacillaceae</taxon>
        <taxon>Liquorilactobacillus</taxon>
    </lineage>
</organism>
<evidence type="ECO:0000256" key="5">
    <source>
        <dbReference type="ARBA" id="ARBA00023136"/>
    </source>
</evidence>
<comment type="subcellular location">
    <subcellularLocation>
        <location evidence="1">Cell membrane</location>
        <topology evidence="1">Multi-pass membrane protein</topology>
    </subcellularLocation>
</comment>
<feature type="transmembrane region" description="Helical" evidence="6">
    <location>
        <begin position="349"/>
        <end position="374"/>
    </location>
</feature>
<feature type="transmembrane region" description="Helical" evidence="6">
    <location>
        <begin position="230"/>
        <end position="252"/>
    </location>
</feature>
<dbReference type="STRING" id="1423806.FD15_GL000183"/>
<evidence type="ECO:0000256" key="6">
    <source>
        <dbReference type="SAM" id="Phobius"/>
    </source>
</evidence>
<evidence type="ECO:0000256" key="4">
    <source>
        <dbReference type="ARBA" id="ARBA00022989"/>
    </source>
</evidence>
<keyword evidence="8" id="KW-1185">Reference proteome</keyword>
<protein>
    <submittedName>
        <fullName evidence="7">Amino acid transporter</fullName>
    </submittedName>
</protein>
<dbReference type="PATRIC" id="fig|1423806.3.peg.186"/>
<dbReference type="PIRSF" id="PIRSF006060">
    <property type="entry name" value="AA_transporter"/>
    <property type="match status" value="1"/>
</dbReference>
<dbReference type="EMBL" id="AYZF01000008">
    <property type="protein sequence ID" value="KRN06635.1"/>
    <property type="molecule type" value="Genomic_DNA"/>
</dbReference>
<keyword evidence="2" id="KW-1003">Cell membrane</keyword>
<feature type="transmembrane region" description="Helical" evidence="6">
    <location>
        <begin position="326"/>
        <end position="343"/>
    </location>
</feature>
<feature type="transmembrane region" description="Helical" evidence="6">
    <location>
        <begin position="411"/>
        <end position="430"/>
    </location>
</feature>